<dbReference type="PANTHER" id="PTHR42912:SF80">
    <property type="entry name" value="METHYLTRANSFERASE DOMAIN-CONTAINING PROTEIN"/>
    <property type="match status" value="1"/>
</dbReference>
<keyword evidence="1" id="KW-0472">Membrane</keyword>
<dbReference type="EMBL" id="HBHK01025959">
    <property type="protein sequence ID" value="CAD9705557.1"/>
    <property type="molecule type" value="Transcribed_RNA"/>
</dbReference>
<dbReference type="InterPro" id="IPR013216">
    <property type="entry name" value="Methyltransf_11"/>
</dbReference>
<evidence type="ECO:0000313" key="3">
    <source>
        <dbReference type="EMBL" id="CAD9705557.1"/>
    </source>
</evidence>
<accession>A0A7S2WTV7</accession>
<protein>
    <recommendedName>
        <fullName evidence="2">Methyltransferase type 11 domain-containing protein</fullName>
    </recommendedName>
</protein>
<feature type="transmembrane region" description="Helical" evidence="1">
    <location>
        <begin position="7"/>
        <end position="29"/>
    </location>
</feature>
<keyword evidence="1" id="KW-0812">Transmembrane</keyword>
<dbReference type="Pfam" id="PF08241">
    <property type="entry name" value="Methyltransf_11"/>
    <property type="match status" value="1"/>
</dbReference>
<dbReference type="InterPro" id="IPR029063">
    <property type="entry name" value="SAM-dependent_MTases_sf"/>
</dbReference>
<dbReference type="InterPro" id="IPR050508">
    <property type="entry name" value="Methyltransf_Superfamily"/>
</dbReference>
<keyword evidence="1" id="KW-1133">Transmembrane helix</keyword>
<reference evidence="3" key="1">
    <citation type="submission" date="2021-01" db="EMBL/GenBank/DDBJ databases">
        <authorList>
            <person name="Corre E."/>
            <person name="Pelletier E."/>
            <person name="Niang G."/>
            <person name="Scheremetjew M."/>
            <person name="Finn R."/>
            <person name="Kale V."/>
            <person name="Holt S."/>
            <person name="Cochrane G."/>
            <person name="Meng A."/>
            <person name="Brown T."/>
            <person name="Cohen L."/>
        </authorList>
    </citation>
    <scope>NUCLEOTIDE SEQUENCE</scope>
    <source>
        <strain evidence="3">NY070348D</strain>
    </source>
</reference>
<dbReference type="CDD" id="cd02440">
    <property type="entry name" value="AdoMet_MTases"/>
    <property type="match status" value="1"/>
</dbReference>
<evidence type="ECO:0000256" key="1">
    <source>
        <dbReference type="SAM" id="Phobius"/>
    </source>
</evidence>
<feature type="domain" description="Methyltransferase type 11" evidence="2">
    <location>
        <begin position="82"/>
        <end position="174"/>
    </location>
</feature>
<proteinExistence type="predicted"/>
<dbReference type="AlphaFoldDB" id="A0A7S2WTV7"/>
<evidence type="ECO:0000259" key="2">
    <source>
        <dbReference type="Pfam" id="PF08241"/>
    </source>
</evidence>
<name>A0A7S2WTV7_9STRA</name>
<sequence>MLSRIKIKHVVGGILVYGVGAVAGASLLARKDDEEERVGKEGKCAFDGLASTFDDKIGTSEKWGGIIDYRKNLLVDCKGKTLEVAAGTARNLEYYPEEAQLTLLDVSENMLVVAKEKKAKLGKEATLVCGTCTELPFDDCSFDNVVDTFGLCSFDNPEVALSEMKRVCKKGGRIRLLEHGRSHYNIPPLDWFLDARAPHHADRWGCWWNRDIDNFVNSLDDIIVESQNYHHLGTTYELVLKRT</sequence>
<dbReference type="SUPFAM" id="SSF53335">
    <property type="entry name" value="S-adenosyl-L-methionine-dependent methyltransferases"/>
    <property type="match status" value="1"/>
</dbReference>
<dbReference type="PANTHER" id="PTHR42912">
    <property type="entry name" value="METHYLTRANSFERASE"/>
    <property type="match status" value="1"/>
</dbReference>
<dbReference type="GO" id="GO:0008757">
    <property type="term" value="F:S-adenosylmethionine-dependent methyltransferase activity"/>
    <property type="evidence" value="ECO:0007669"/>
    <property type="project" value="InterPro"/>
</dbReference>
<organism evidence="3">
    <name type="scientific">Mucochytrium quahogii</name>
    <dbReference type="NCBI Taxonomy" id="96639"/>
    <lineage>
        <taxon>Eukaryota</taxon>
        <taxon>Sar</taxon>
        <taxon>Stramenopiles</taxon>
        <taxon>Bigyra</taxon>
        <taxon>Labyrinthulomycetes</taxon>
        <taxon>Thraustochytrida</taxon>
        <taxon>Thraustochytriidae</taxon>
        <taxon>Mucochytrium</taxon>
    </lineage>
</organism>
<gene>
    <name evidence="3" type="ORF">QSP1433_LOCUS16314</name>
</gene>
<dbReference type="Gene3D" id="3.40.50.150">
    <property type="entry name" value="Vaccinia Virus protein VP39"/>
    <property type="match status" value="1"/>
</dbReference>